<proteinExistence type="predicted"/>
<dbReference type="PANTHER" id="PTHR32329:SF7">
    <property type="entry name" value="ACTIVATOR OF 2-HYDROXYACYL-COA-HYDRATASE"/>
    <property type="match status" value="1"/>
</dbReference>
<dbReference type="AlphaFoldDB" id="X0UJ58"/>
<dbReference type="SUPFAM" id="SSF53067">
    <property type="entry name" value="Actin-like ATPase domain"/>
    <property type="match status" value="1"/>
</dbReference>
<organism evidence="1">
    <name type="scientific">marine sediment metagenome</name>
    <dbReference type="NCBI Taxonomy" id="412755"/>
    <lineage>
        <taxon>unclassified sequences</taxon>
        <taxon>metagenomes</taxon>
        <taxon>ecological metagenomes</taxon>
    </lineage>
</organism>
<dbReference type="Gene3D" id="3.30.420.40">
    <property type="match status" value="3"/>
</dbReference>
<comment type="caution">
    <text evidence="1">The sequence shown here is derived from an EMBL/GenBank/DDBJ whole genome shotgun (WGS) entry which is preliminary data.</text>
</comment>
<accession>X0UJ58</accession>
<protein>
    <recommendedName>
        <fullName evidence="2">ATPase BadF/BadG/BcrA/BcrD type domain-containing protein</fullName>
    </recommendedName>
</protein>
<gene>
    <name evidence="1" type="ORF">S01H1_22219</name>
</gene>
<dbReference type="PANTHER" id="PTHR32329">
    <property type="entry name" value="BIFUNCTIONAL PROTEIN [INCLUDES 2-HYDROXYACYL-COA DEHYDRATASE (N-TER) AND ITS ACTIVATOR DOMAIN (C_TERM)-RELATED"/>
    <property type="match status" value="1"/>
</dbReference>
<name>X0UJ58_9ZZZZ</name>
<feature type="non-terminal residue" evidence="1">
    <location>
        <position position="181"/>
    </location>
</feature>
<evidence type="ECO:0008006" key="2">
    <source>
        <dbReference type="Google" id="ProtNLM"/>
    </source>
</evidence>
<dbReference type="InterPro" id="IPR051805">
    <property type="entry name" value="Dehydratase_Activator_Redct"/>
</dbReference>
<dbReference type="InterPro" id="IPR043129">
    <property type="entry name" value="ATPase_NBD"/>
</dbReference>
<sequence>MARKILELLKNIPQEKIMIVGGTTRIQAMIAELRREIPSLTIPEEATYFEALGAALWAAENPTASIDGDQLFIEDRSQFDFHHPLGDFQDMVTFNRMERGTARTGDRCLLGLDVGSTTTKIVLVRESDLKILGSEYLRTKGDPVGASRRCYRALIEQLQVTDVRIRGLGVTGSGRKIAGLH</sequence>
<evidence type="ECO:0000313" key="1">
    <source>
        <dbReference type="EMBL" id="GAF99331.1"/>
    </source>
</evidence>
<reference evidence="1" key="1">
    <citation type="journal article" date="2014" name="Front. Microbiol.">
        <title>High frequency of phylogenetically diverse reductive dehalogenase-homologous genes in deep subseafloor sedimentary metagenomes.</title>
        <authorList>
            <person name="Kawai M."/>
            <person name="Futagami T."/>
            <person name="Toyoda A."/>
            <person name="Takaki Y."/>
            <person name="Nishi S."/>
            <person name="Hori S."/>
            <person name="Arai W."/>
            <person name="Tsubouchi T."/>
            <person name="Morono Y."/>
            <person name="Uchiyama I."/>
            <person name="Ito T."/>
            <person name="Fujiyama A."/>
            <person name="Inagaki F."/>
            <person name="Takami H."/>
        </authorList>
    </citation>
    <scope>NUCLEOTIDE SEQUENCE</scope>
    <source>
        <strain evidence="1">Expedition CK06-06</strain>
    </source>
</reference>
<dbReference type="EMBL" id="BARS01012489">
    <property type="protein sequence ID" value="GAF99331.1"/>
    <property type="molecule type" value="Genomic_DNA"/>
</dbReference>